<dbReference type="Pfam" id="PF14239">
    <property type="entry name" value="RRXRR"/>
    <property type="match status" value="1"/>
</dbReference>
<proteinExistence type="predicted"/>
<sequence>MSKVFVLDTEKKPLLPIHPATARQLLRNGKAAVFKKFPFTIILKVTFTEKSVQPLRLKIDPGAKTTGLAIVNDTTGEVVFAAELQH</sequence>
<reference evidence="2 3" key="1">
    <citation type="journal article" date="2013" name="Genome Biol. Evol.">
        <title>Genomes of Stigonematalean cyanobacteria (subsection V) and the evolution of oxygenic photosynthesis from prokaryotes to plastids.</title>
        <authorList>
            <person name="Dagan T."/>
            <person name="Roettger M."/>
            <person name="Stucken K."/>
            <person name="Landan G."/>
            <person name="Koch R."/>
            <person name="Major P."/>
            <person name="Gould S.B."/>
            <person name="Goremykin V.V."/>
            <person name="Rippka R."/>
            <person name="Tandeau de Marsac N."/>
            <person name="Gugger M."/>
            <person name="Lockhart P.J."/>
            <person name="Allen J.F."/>
            <person name="Brune I."/>
            <person name="Maus I."/>
            <person name="Puhler A."/>
            <person name="Martin W.F."/>
        </authorList>
    </citation>
    <scope>NUCLEOTIDE SEQUENCE [LARGE SCALE GENOMIC DNA]</scope>
    <source>
        <strain evidence="2 3">PCC 7110</strain>
    </source>
</reference>
<keyword evidence="3" id="KW-1185">Reference proteome</keyword>
<protein>
    <recommendedName>
        <fullName evidence="1">RRXRR domain-containing protein</fullName>
    </recommendedName>
</protein>
<evidence type="ECO:0000259" key="1">
    <source>
        <dbReference type="Pfam" id="PF14239"/>
    </source>
</evidence>
<accession>A0A139X2X5</accession>
<gene>
    <name evidence="2" type="ORF">WA1_34305</name>
</gene>
<evidence type="ECO:0000313" key="3">
    <source>
        <dbReference type="Proteomes" id="UP000076925"/>
    </source>
</evidence>
<dbReference type="InterPro" id="IPR025938">
    <property type="entry name" value="RRXRR_dom"/>
</dbReference>
<dbReference type="AlphaFoldDB" id="A0A139X2X5"/>
<dbReference type="EMBL" id="ANNX02000036">
    <property type="protein sequence ID" value="KYC39061.1"/>
    <property type="molecule type" value="Genomic_DNA"/>
</dbReference>
<organism evidence="2 3">
    <name type="scientific">Scytonema hofmannii PCC 7110</name>
    <dbReference type="NCBI Taxonomy" id="128403"/>
    <lineage>
        <taxon>Bacteria</taxon>
        <taxon>Bacillati</taxon>
        <taxon>Cyanobacteriota</taxon>
        <taxon>Cyanophyceae</taxon>
        <taxon>Nostocales</taxon>
        <taxon>Scytonemataceae</taxon>
        <taxon>Scytonema</taxon>
    </lineage>
</organism>
<feature type="domain" description="RRXRR" evidence="1">
    <location>
        <begin position="4"/>
        <end position="86"/>
    </location>
</feature>
<dbReference type="Proteomes" id="UP000076925">
    <property type="component" value="Unassembled WGS sequence"/>
</dbReference>
<comment type="caution">
    <text evidence="2">The sequence shown here is derived from an EMBL/GenBank/DDBJ whole genome shotgun (WGS) entry which is preliminary data.</text>
</comment>
<evidence type="ECO:0000313" key="2">
    <source>
        <dbReference type="EMBL" id="KYC39061.1"/>
    </source>
</evidence>
<name>A0A139X2X5_9CYAN</name>
<dbReference type="STRING" id="128403.WA1_34305"/>